<dbReference type="Proteomes" id="UP001159428">
    <property type="component" value="Unassembled WGS sequence"/>
</dbReference>
<evidence type="ECO:0000256" key="1">
    <source>
        <dbReference type="ARBA" id="ARBA00023172"/>
    </source>
</evidence>
<dbReference type="PANTHER" id="PTHR34605">
    <property type="entry name" value="PHAGE_INTEGRASE DOMAIN-CONTAINING PROTEIN"/>
    <property type="match status" value="1"/>
</dbReference>
<accession>A0AAU9Y6E4</accession>
<dbReference type="GO" id="GO:0015074">
    <property type="term" value="P:DNA integration"/>
    <property type="evidence" value="ECO:0007669"/>
    <property type="project" value="InterPro"/>
</dbReference>
<dbReference type="EMBL" id="CALNXJ010000146">
    <property type="protein sequence ID" value="CAH3166927.1"/>
    <property type="molecule type" value="Genomic_DNA"/>
</dbReference>
<sequence>DSLSEISFWKNKLVFFNSKVCSSVQSLPVRVTFSDAPNSACGAFVKESNLVFYQNWSPVVPVCLALEAFASHLSGVKVIWYSDNQNVESILQNSSRVADMHQLALPVIQICLEFHISLEVKPLDFDAIALRIDFAAPDLPPISKGKGSCKLVAADKPTSYSTIRGAFRWDLQSLGVEPSKLGLHSLRSGGAITIASNGVNDRVFQRHGFWKSVQAKDTYVDDNFEQ</sequence>
<comment type="caution">
    <text evidence="2">The sequence shown here is derived from an EMBL/GenBank/DDBJ whole genome shotgun (WGS) entry which is preliminary data.</text>
</comment>
<dbReference type="SUPFAM" id="SSF56349">
    <property type="entry name" value="DNA breaking-rejoining enzymes"/>
    <property type="match status" value="1"/>
</dbReference>
<dbReference type="PANTHER" id="PTHR34605:SF4">
    <property type="entry name" value="DNA ADENINE METHYLTRANSFERASE"/>
    <property type="match status" value="1"/>
</dbReference>
<gene>
    <name evidence="2" type="ORF">PMEA_00006277</name>
</gene>
<dbReference type="Gene3D" id="1.10.443.10">
    <property type="entry name" value="Intergrase catalytic core"/>
    <property type="match status" value="1"/>
</dbReference>
<proteinExistence type="predicted"/>
<dbReference type="InterPro" id="IPR052925">
    <property type="entry name" value="Phage_Integrase-like_Recomb"/>
</dbReference>
<dbReference type="AlphaFoldDB" id="A0AAU9Y6E4"/>
<dbReference type="GO" id="GO:0003677">
    <property type="term" value="F:DNA binding"/>
    <property type="evidence" value="ECO:0007669"/>
    <property type="project" value="InterPro"/>
</dbReference>
<dbReference type="InterPro" id="IPR011010">
    <property type="entry name" value="DNA_brk_join_enz"/>
</dbReference>
<name>A0AAU9Y6E4_9CNID</name>
<evidence type="ECO:0008006" key="4">
    <source>
        <dbReference type="Google" id="ProtNLM"/>
    </source>
</evidence>
<protein>
    <recommendedName>
        <fullName evidence="4">Tyr recombinase domain-containing protein</fullName>
    </recommendedName>
</protein>
<dbReference type="GO" id="GO:0006310">
    <property type="term" value="P:DNA recombination"/>
    <property type="evidence" value="ECO:0007669"/>
    <property type="project" value="UniProtKB-KW"/>
</dbReference>
<evidence type="ECO:0000313" key="3">
    <source>
        <dbReference type="Proteomes" id="UP001159428"/>
    </source>
</evidence>
<keyword evidence="1" id="KW-0233">DNA recombination</keyword>
<feature type="non-terminal residue" evidence="2">
    <location>
        <position position="1"/>
    </location>
</feature>
<keyword evidence="3" id="KW-1185">Reference proteome</keyword>
<evidence type="ECO:0000313" key="2">
    <source>
        <dbReference type="EMBL" id="CAH3166927.1"/>
    </source>
</evidence>
<organism evidence="2 3">
    <name type="scientific">Pocillopora meandrina</name>
    <dbReference type="NCBI Taxonomy" id="46732"/>
    <lineage>
        <taxon>Eukaryota</taxon>
        <taxon>Metazoa</taxon>
        <taxon>Cnidaria</taxon>
        <taxon>Anthozoa</taxon>
        <taxon>Hexacorallia</taxon>
        <taxon>Scleractinia</taxon>
        <taxon>Astrocoeniina</taxon>
        <taxon>Pocilloporidae</taxon>
        <taxon>Pocillopora</taxon>
    </lineage>
</organism>
<dbReference type="InterPro" id="IPR013762">
    <property type="entry name" value="Integrase-like_cat_sf"/>
</dbReference>
<reference evidence="2 3" key="1">
    <citation type="submission" date="2022-05" db="EMBL/GenBank/DDBJ databases">
        <authorList>
            <consortium name="Genoscope - CEA"/>
            <person name="William W."/>
        </authorList>
    </citation>
    <scope>NUCLEOTIDE SEQUENCE [LARGE SCALE GENOMIC DNA]</scope>
</reference>